<dbReference type="AlphaFoldDB" id="A0AAW9DMY2"/>
<reference evidence="2 3" key="1">
    <citation type="submission" date="2023-11" db="EMBL/GenBank/DDBJ databases">
        <title>MicrobeMod: A computational toolkit for identifying prokaryotic methylation and restriction-modification with nanopore sequencing.</title>
        <authorList>
            <person name="Crits-Christoph A."/>
            <person name="Kang S.C."/>
            <person name="Lee H."/>
            <person name="Ostrov N."/>
        </authorList>
    </citation>
    <scope>NUCLEOTIDE SEQUENCE [LARGE SCALE GENOMIC DNA]</scope>
    <source>
        <strain evidence="2 3">DSMZ 700</strain>
    </source>
</reference>
<accession>A0AAW9DMY2</accession>
<evidence type="ECO:0000313" key="3">
    <source>
        <dbReference type="Proteomes" id="UP001279553"/>
    </source>
</evidence>
<proteinExistence type="predicted"/>
<evidence type="ECO:0008006" key="4">
    <source>
        <dbReference type="Google" id="ProtNLM"/>
    </source>
</evidence>
<sequence length="122" mass="12130">MTIALIFLLLAASLGSYLAVGFLRGTPPPAAGVMLGLVHGVIGAAGLLELFVALGSVHHLATYGLSGFGTGAEVLLCLAILLGLVVAIPAWTGKRPSGLVVGAHASAAITALVLVIAIVILR</sequence>
<gene>
    <name evidence="2" type="ORF">SIL87_06220</name>
</gene>
<keyword evidence="3" id="KW-1185">Reference proteome</keyword>
<comment type="caution">
    <text evidence="2">The sequence shown here is derived from an EMBL/GenBank/DDBJ whole genome shotgun (WGS) entry which is preliminary data.</text>
</comment>
<protein>
    <recommendedName>
        <fullName evidence="4">Hydrogenase</fullName>
    </recommendedName>
</protein>
<keyword evidence="1" id="KW-1133">Transmembrane helix</keyword>
<feature type="transmembrane region" description="Helical" evidence="1">
    <location>
        <begin position="98"/>
        <end position="121"/>
    </location>
</feature>
<dbReference type="RefSeq" id="WP_319613307.1">
    <property type="nucleotide sequence ID" value="NZ_JAWXYB010000018.1"/>
</dbReference>
<organism evidence="2 3">
    <name type="scientific">Acidiphilium acidophilum</name>
    <name type="common">Thiobacillus acidophilus</name>
    <dbReference type="NCBI Taxonomy" id="76588"/>
    <lineage>
        <taxon>Bacteria</taxon>
        <taxon>Pseudomonadati</taxon>
        <taxon>Pseudomonadota</taxon>
        <taxon>Alphaproteobacteria</taxon>
        <taxon>Acetobacterales</taxon>
        <taxon>Acidocellaceae</taxon>
        <taxon>Acidiphilium</taxon>
    </lineage>
</organism>
<keyword evidence="1" id="KW-0472">Membrane</keyword>
<evidence type="ECO:0000313" key="2">
    <source>
        <dbReference type="EMBL" id="MDX5930355.1"/>
    </source>
</evidence>
<name>A0AAW9DMY2_ACIAO</name>
<dbReference type="EMBL" id="JAWXYB010000018">
    <property type="protein sequence ID" value="MDX5930355.1"/>
    <property type="molecule type" value="Genomic_DNA"/>
</dbReference>
<feature type="transmembrane region" description="Helical" evidence="1">
    <location>
        <begin position="31"/>
        <end position="54"/>
    </location>
</feature>
<feature type="transmembrane region" description="Helical" evidence="1">
    <location>
        <begin position="74"/>
        <end position="92"/>
    </location>
</feature>
<keyword evidence="1" id="KW-0812">Transmembrane</keyword>
<evidence type="ECO:0000256" key="1">
    <source>
        <dbReference type="SAM" id="Phobius"/>
    </source>
</evidence>
<dbReference type="Proteomes" id="UP001279553">
    <property type="component" value="Unassembled WGS sequence"/>
</dbReference>